<feature type="domain" description="Zinc finger PHD-type" evidence="7">
    <location>
        <begin position="1015"/>
        <end position="1063"/>
    </location>
</feature>
<dbReference type="InterPro" id="IPR008395">
    <property type="entry name" value="Agenet-like_dom"/>
</dbReference>
<dbReference type="EMBL" id="JAHRHJ020000006">
    <property type="protein sequence ID" value="KAH9311769.1"/>
    <property type="molecule type" value="Genomic_DNA"/>
</dbReference>
<dbReference type="SUPFAM" id="SSF57903">
    <property type="entry name" value="FYVE/PHD zinc finger"/>
    <property type="match status" value="1"/>
</dbReference>
<dbReference type="InterPro" id="IPR013083">
    <property type="entry name" value="Znf_RING/FYVE/PHD"/>
</dbReference>
<dbReference type="GO" id="GO:0005634">
    <property type="term" value="C:nucleus"/>
    <property type="evidence" value="ECO:0007669"/>
    <property type="project" value="UniProtKB-SubCell"/>
</dbReference>
<keyword evidence="4" id="KW-0862">Zinc</keyword>
<dbReference type="Pfam" id="PF22970">
    <property type="entry name" value="DUF7028"/>
    <property type="match status" value="1"/>
</dbReference>
<evidence type="ECO:0000256" key="4">
    <source>
        <dbReference type="ARBA" id="ARBA00022833"/>
    </source>
</evidence>
<keyword evidence="5" id="KW-0539">Nucleus</keyword>
<evidence type="ECO:0000256" key="6">
    <source>
        <dbReference type="SAM" id="MobiDB-lite"/>
    </source>
</evidence>
<dbReference type="PANTHER" id="PTHR46309:SF12">
    <property type="entry name" value="GB|AAC80581.1"/>
    <property type="match status" value="1"/>
</dbReference>
<evidence type="ECO:0000256" key="2">
    <source>
        <dbReference type="ARBA" id="ARBA00022723"/>
    </source>
</evidence>
<dbReference type="GO" id="GO:0008270">
    <property type="term" value="F:zinc ion binding"/>
    <property type="evidence" value="ECO:0007669"/>
    <property type="project" value="UniProtKB-KW"/>
</dbReference>
<dbReference type="InterPro" id="IPR011011">
    <property type="entry name" value="Znf_FYVE_PHD"/>
</dbReference>
<dbReference type="SMART" id="SM00743">
    <property type="entry name" value="Agenet"/>
    <property type="match status" value="2"/>
</dbReference>
<evidence type="ECO:0000256" key="5">
    <source>
        <dbReference type="ARBA" id="ARBA00023242"/>
    </source>
</evidence>
<dbReference type="InterPro" id="IPR042163">
    <property type="entry name" value="PHF12"/>
</dbReference>
<keyword evidence="3" id="KW-0863">Zinc-finger</keyword>
<dbReference type="Pfam" id="PF05641">
    <property type="entry name" value="Agenet"/>
    <property type="match status" value="1"/>
</dbReference>
<proteinExistence type="predicted"/>
<dbReference type="InterPro" id="IPR014002">
    <property type="entry name" value="Agenet_dom_plant"/>
</dbReference>
<feature type="region of interest" description="Disordered" evidence="6">
    <location>
        <begin position="1"/>
        <end position="22"/>
    </location>
</feature>
<protein>
    <submittedName>
        <fullName evidence="9">Uncharacterized protein</fullName>
    </submittedName>
</protein>
<evidence type="ECO:0000259" key="8">
    <source>
        <dbReference type="SMART" id="SM00743"/>
    </source>
</evidence>
<comment type="caution">
    <text evidence="9">The sequence shown here is derived from an EMBL/GenBank/DDBJ whole genome shotgun (WGS) entry which is preliminary data.</text>
</comment>
<evidence type="ECO:0000256" key="3">
    <source>
        <dbReference type="ARBA" id="ARBA00022771"/>
    </source>
</evidence>
<dbReference type="AlphaFoldDB" id="A0AA38FWK5"/>
<dbReference type="Gene3D" id="3.30.40.10">
    <property type="entry name" value="Zinc/RING finger domain, C3HC4 (zinc finger)"/>
    <property type="match status" value="1"/>
</dbReference>
<dbReference type="GO" id="GO:0003714">
    <property type="term" value="F:transcription corepressor activity"/>
    <property type="evidence" value="ECO:0007669"/>
    <property type="project" value="InterPro"/>
</dbReference>
<evidence type="ECO:0000313" key="9">
    <source>
        <dbReference type="EMBL" id="KAH9311769.1"/>
    </source>
</evidence>
<evidence type="ECO:0000313" key="10">
    <source>
        <dbReference type="Proteomes" id="UP000824469"/>
    </source>
</evidence>
<dbReference type="OMA" id="DEATENW"/>
<dbReference type="SMART" id="SM00249">
    <property type="entry name" value="PHD"/>
    <property type="match status" value="1"/>
</dbReference>
<comment type="subcellular location">
    <subcellularLocation>
        <location evidence="1">Nucleus</location>
    </subcellularLocation>
</comment>
<gene>
    <name evidence="9" type="ORF">KI387_026804</name>
</gene>
<feature type="compositionally biased region" description="Basic and acidic residues" evidence="6">
    <location>
        <begin position="1"/>
        <end position="19"/>
    </location>
</feature>
<evidence type="ECO:0000259" key="7">
    <source>
        <dbReference type="SMART" id="SM00249"/>
    </source>
</evidence>
<sequence length="1158" mass="130389">MARMSAAKEKEKEKEKENKLFPGQDVEVRQHEEGLRGSWHAGVVIRVHKLHCYVEYKELLSEDGLNKLVESIQLNENVGGLGCRTGKKNKKYRGCIRPLPPALGQKWTYSYGLCVDAFFEDAWWEGILLDDLEDSEDRPVFFPDEGDMHIIHKNNLRVTQDWNENEGTWSIRGHWVLATMRENFEREGLSIRVVWYYLREKAGFIKKVQEWTTAAREEKLCLKLLKEVVAELVAQPSKQILPFMKSSTENLKLAHNYFNTQELLLAESKCLNETQESEGSIVSILVQDNNLGAIVCHETSDVRGDLDSIASRDTAIALHAGEKDLMTTILGITNKSCNHPPDSDFKDQIDSRGKELCNASSSAVDLGVRVDCIDKELSNVSSRGSDLNGLTEHSISSLESEKVNVAEVKGRACSAGRKSSNNGASESDLKEQIDCSDTVLLKDLLIRANPKKKKRHIDRVLASAVANDIGLKDKSEGSEILVSESLYYETCSKDKTEGIDRVLSESLTSELKDQSNCTDVSELSNKVSGKCKSVAMAISSKAVQKHKSQRRSTPTRSWELPANGVTSDSKYCPLAVLNYNPTLDKNLRKEACLKAKMHLLAVGWRFEFKYRCNRGRCDIRYVSPTGRNYYSLFQACLAWKNEQKFQGLIDGSIENNSVAEKSKNYLLGSVSVSLPLQKTGLRVRRNALASAAELGKRSQRIRGSLEVARCEVNNNYDAVDASKIYEGSKQWASEGEKVHSHDNKKRNVTHEVFPFPESTRRTIYKGLKQFVCKGEKLRSHGNKKRNVPCEVFPLPESTQKTGACVLQSEYLYKDIARTNASTERSKSKNFGQGPVLDSVLSSKKRKFNMEDSLGGRKQKKGKSCRLLLKRKDKTTNGYRMQVLLSTPEKSKDSSPSQGRHTVQSVLSWMIENDMVAENQRVFYWNRKENYSMAEGWITCEGILCKCCRKVYSLSNFEGHAGSKLHRPSTNLILEDGRSLLQCQMQVLDNNNRSKGCGAPSRGRRKRKAQFQSDDVCKICHFGGKLILCDHCPNSFHIECINMELSVCSSREAFQAPCFCKNDRFYHNIGCHLPCLSRYGAGTWELPPYTALRLGVRFGGFQLLCGGRHICTHFLLAPNLTYNFVTLALSREIVSLRVGATNFKLEASKKGLIPHIIQW</sequence>
<dbReference type="PANTHER" id="PTHR46309">
    <property type="entry name" value="PHD FINGER PROTEIN 12"/>
    <property type="match status" value="1"/>
</dbReference>
<dbReference type="CDD" id="cd20405">
    <property type="entry name" value="Tudor_Agenet_AtDUF_rpt1_3"/>
    <property type="match status" value="1"/>
</dbReference>
<feature type="domain" description="Agenet" evidence="8">
    <location>
        <begin position="18"/>
        <end position="77"/>
    </location>
</feature>
<dbReference type="InterPro" id="IPR054292">
    <property type="entry name" value="DUF7028"/>
</dbReference>
<reference evidence="9 10" key="1">
    <citation type="journal article" date="2021" name="Nat. Plants">
        <title>The Taxus genome provides insights into paclitaxel biosynthesis.</title>
        <authorList>
            <person name="Xiong X."/>
            <person name="Gou J."/>
            <person name="Liao Q."/>
            <person name="Li Y."/>
            <person name="Zhou Q."/>
            <person name="Bi G."/>
            <person name="Li C."/>
            <person name="Du R."/>
            <person name="Wang X."/>
            <person name="Sun T."/>
            <person name="Guo L."/>
            <person name="Liang H."/>
            <person name="Lu P."/>
            <person name="Wu Y."/>
            <person name="Zhang Z."/>
            <person name="Ro D.K."/>
            <person name="Shang Y."/>
            <person name="Huang S."/>
            <person name="Yan J."/>
        </authorList>
    </citation>
    <scope>NUCLEOTIDE SEQUENCE [LARGE SCALE GENOMIC DNA]</scope>
    <source>
        <strain evidence="9">Ta-2019</strain>
    </source>
</reference>
<evidence type="ECO:0000256" key="1">
    <source>
        <dbReference type="ARBA" id="ARBA00004123"/>
    </source>
</evidence>
<keyword evidence="10" id="KW-1185">Reference proteome</keyword>
<name>A0AA38FWK5_TAXCH</name>
<dbReference type="InterPro" id="IPR001965">
    <property type="entry name" value="Znf_PHD"/>
</dbReference>
<accession>A0AA38FWK5</accession>
<dbReference type="Proteomes" id="UP000824469">
    <property type="component" value="Unassembled WGS sequence"/>
</dbReference>
<dbReference type="GO" id="GO:0006357">
    <property type="term" value="P:regulation of transcription by RNA polymerase II"/>
    <property type="evidence" value="ECO:0007669"/>
    <property type="project" value="TreeGrafter"/>
</dbReference>
<feature type="non-terminal residue" evidence="9">
    <location>
        <position position="1"/>
    </location>
</feature>
<dbReference type="Pfam" id="PF16135">
    <property type="entry name" value="TDBD"/>
    <property type="match status" value="1"/>
</dbReference>
<feature type="domain" description="Agenet" evidence="8">
    <location>
        <begin position="107"/>
        <end position="164"/>
    </location>
</feature>
<keyword evidence="2" id="KW-0479">Metal-binding</keyword>
<dbReference type="InterPro" id="IPR032308">
    <property type="entry name" value="TDBD"/>
</dbReference>
<organism evidence="9 10">
    <name type="scientific">Taxus chinensis</name>
    <name type="common">Chinese yew</name>
    <name type="synonym">Taxus wallichiana var. chinensis</name>
    <dbReference type="NCBI Taxonomy" id="29808"/>
    <lineage>
        <taxon>Eukaryota</taxon>
        <taxon>Viridiplantae</taxon>
        <taxon>Streptophyta</taxon>
        <taxon>Embryophyta</taxon>
        <taxon>Tracheophyta</taxon>
        <taxon>Spermatophyta</taxon>
        <taxon>Pinopsida</taxon>
        <taxon>Pinidae</taxon>
        <taxon>Conifers II</taxon>
        <taxon>Cupressales</taxon>
        <taxon>Taxaceae</taxon>
        <taxon>Taxus</taxon>
    </lineage>
</organism>